<keyword evidence="13" id="KW-1185">Reference proteome</keyword>
<comment type="subcellular location">
    <subcellularLocation>
        <location evidence="1">Cell membrane</location>
        <topology evidence="1">Multi-pass membrane protein</topology>
    </subcellularLocation>
</comment>
<dbReference type="Proteomes" id="UP001374579">
    <property type="component" value="Unassembled WGS sequence"/>
</dbReference>
<evidence type="ECO:0000256" key="4">
    <source>
        <dbReference type="ARBA" id="ARBA00022989"/>
    </source>
</evidence>
<feature type="domain" description="G-protein coupled receptors family 1 profile" evidence="11">
    <location>
        <begin position="35"/>
        <end position="264"/>
    </location>
</feature>
<dbReference type="InterPro" id="IPR000276">
    <property type="entry name" value="GPCR_Rhodpsn"/>
</dbReference>
<dbReference type="Gene3D" id="1.20.1070.10">
    <property type="entry name" value="Rhodopsin 7-helix transmembrane proteins"/>
    <property type="match status" value="1"/>
</dbReference>
<keyword evidence="7" id="KW-0675">Receptor</keyword>
<evidence type="ECO:0000256" key="3">
    <source>
        <dbReference type="ARBA" id="ARBA00022692"/>
    </source>
</evidence>
<proteinExistence type="predicted"/>
<dbReference type="Pfam" id="PF00001">
    <property type="entry name" value="7tm_1"/>
    <property type="match status" value="1"/>
</dbReference>
<feature type="region of interest" description="Disordered" evidence="9">
    <location>
        <begin position="384"/>
        <end position="416"/>
    </location>
</feature>
<evidence type="ECO:0000313" key="12">
    <source>
        <dbReference type="EMBL" id="KAK7109756.1"/>
    </source>
</evidence>
<keyword evidence="3 10" id="KW-0812">Transmembrane</keyword>
<dbReference type="EMBL" id="JBAMIC010000003">
    <property type="protein sequence ID" value="KAK7109756.1"/>
    <property type="molecule type" value="Genomic_DNA"/>
</dbReference>
<dbReference type="InterPro" id="IPR017452">
    <property type="entry name" value="GPCR_Rhodpsn_7TM"/>
</dbReference>
<evidence type="ECO:0000256" key="5">
    <source>
        <dbReference type="ARBA" id="ARBA00023040"/>
    </source>
</evidence>
<feature type="region of interest" description="Disordered" evidence="9">
    <location>
        <begin position="334"/>
        <end position="363"/>
    </location>
</feature>
<keyword evidence="8" id="KW-0807">Transducer</keyword>
<dbReference type="PROSITE" id="PS50262">
    <property type="entry name" value="G_PROTEIN_RECEP_F1_2"/>
    <property type="match status" value="1"/>
</dbReference>
<evidence type="ECO:0000256" key="1">
    <source>
        <dbReference type="ARBA" id="ARBA00004651"/>
    </source>
</evidence>
<feature type="transmembrane region" description="Helical" evidence="10">
    <location>
        <begin position="137"/>
        <end position="160"/>
    </location>
</feature>
<organism evidence="12 13">
    <name type="scientific">Littorina saxatilis</name>
    <dbReference type="NCBI Taxonomy" id="31220"/>
    <lineage>
        <taxon>Eukaryota</taxon>
        <taxon>Metazoa</taxon>
        <taxon>Spiralia</taxon>
        <taxon>Lophotrochozoa</taxon>
        <taxon>Mollusca</taxon>
        <taxon>Gastropoda</taxon>
        <taxon>Caenogastropoda</taxon>
        <taxon>Littorinimorpha</taxon>
        <taxon>Littorinoidea</taxon>
        <taxon>Littorinidae</taxon>
        <taxon>Littorina</taxon>
    </lineage>
</organism>
<evidence type="ECO:0000256" key="6">
    <source>
        <dbReference type="ARBA" id="ARBA00023136"/>
    </source>
</evidence>
<dbReference type="GO" id="GO:0004930">
    <property type="term" value="F:G protein-coupled receptor activity"/>
    <property type="evidence" value="ECO:0007669"/>
    <property type="project" value="UniProtKB-KW"/>
</dbReference>
<feature type="compositionally biased region" description="Basic residues" evidence="9">
    <location>
        <begin position="575"/>
        <end position="590"/>
    </location>
</feature>
<evidence type="ECO:0000256" key="10">
    <source>
        <dbReference type="SAM" id="Phobius"/>
    </source>
</evidence>
<evidence type="ECO:0000256" key="2">
    <source>
        <dbReference type="ARBA" id="ARBA00022475"/>
    </source>
</evidence>
<accession>A0AAN9GIX8</accession>
<protein>
    <recommendedName>
        <fullName evidence="11">G-protein coupled receptors family 1 profile domain-containing protein</fullName>
    </recommendedName>
</protein>
<dbReference type="AlphaFoldDB" id="A0AAN9GIX8"/>
<evidence type="ECO:0000259" key="11">
    <source>
        <dbReference type="PROSITE" id="PS50262"/>
    </source>
</evidence>
<evidence type="ECO:0000256" key="7">
    <source>
        <dbReference type="ARBA" id="ARBA00023170"/>
    </source>
</evidence>
<dbReference type="SUPFAM" id="SSF81321">
    <property type="entry name" value="Family A G protein-coupled receptor-like"/>
    <property type="match status" value="1"/>
</dbReference>
<reference evidence="12 13" key="1">
    <citation type="submission" date="2024-02" db="EMBL/GenBank/DDBJ databases">
        <title>Chromosome-scale genome assembly of the rough periwinkle Littorina saxatilis.</title>
        <authorList>
            <person name="De Jode A."/>
            <person name="Faria R."/>
            <person name="Formenti G."/>
            <person name="Sims Y."/>
            <person name="Smith T.P."/>
            <person name="Tracey A."/>
            <person name="Wood J.M.D."/>
            <person name="Zagrodzka Z.B."/>
            <person name="Johannesson K."/>
            <person name="Butlin R.K."/>
            <person name="Leder E.H."/>
        </authorList>
    </citation>
    <scope>NUCLEOTIDE SEQUENCE [LARGE SCALE GENOMIC DNA]</scope>
    <source>
        <strain evidence="12">Snail1</strain>
        <tissue evidence="12">Muscle</tissue>
    </source>
</reference>
<feature type="compositionally biased region" description="Polar residues" evidence="9">
    <location>
        <begin position="592"/>
        <end position="601"/>
    </location>
</feature>
<keyword evidence="6 10" id="KW-0472">Membrane</keyword>
<feature type="transmembrane region" description="Helical" evidence="10">
    <location>
        <begin position="243"/>
        <end position="265"/>
    </location>
</feature>
<keyword evidence="4 10" id="KW-1133">Transmembrane helix</keyword>
<dbReference type="PRINTS" id="PR00237">
    <property type="entry name" value="GPCRRHODOPSN"/>
</dbReference>
<feature type="transmembrane region" description="Helical" evidence="10">
    <location>
        <begin position="22"/>
        <end position="43"/>
    </location>
</feature>
<gene>
    <name evidence="12" type="ORF">V1264_013744</name>
</gene>
<name>A0AAN9GIX8_9CAEN</name>
<dbReference type="PANTHER" id="PTHR22752">
    <property type="entry name" value="G PROTEIN-COUPLED RECEPTOR"/>
    <property type="match status" value="1"/>
</dbReference>
<dbReference type="GO" id="GO:0005886">
    <property type="term" value="C:plasma membrane"/>
    <property type="evidence" value="ECO:0007669"/>
    <property type="project" value="UniProtKB-SubCell"/>
</dbReference>
<evidence type="ECO:0000256" key="9">
    <source>
        <dbReference type="SAM" id="MobiDB-lite"/>
    </source>
</evidence>
<keyword evidence="5" id="KW-0297">G-protein coupled receptor</keyword>
<dbReference type="CDD" id="cd00637">
    <property type="entry name" value="7tm_classA_rhodopsin-like"/>
    <property type="match status" value="1"/>
</dbReference>
<sequence>MVSEGNSSSGSGEDDDSRPPRIVFLALIMLVSCVVNIFLLYAISQSSKVRCSVQSIIIVNIAALCLGDCFLNMSLVMGSLAAGGSWGFDDTLCKWHAFVMNLVLIETVLLLTVLACDRFLAVKFLQKYDSLISPARLAFVIVFTWIQSLAFSIPFCFSTVKMTFRPKLHTCSVSDETPLSFICLASVLCFLAPTLIIVIMFILIFRLHYKQQHEVKTIMTQNHYTDQFMDEPILWKEMLTVKYVGVLCLLWFIMEIPYVITTYIQQYRYSSELSFSVDYPWGVDVAFVWMRFSFSAVFPCATFIWKKDLWQSCRDCVICHRSNSVLDIQVKVNPSSKPVSNKDLPPTVPPRSKDRDMSKPEPPSLLAFNVPVLFATSEGMYIQSQHSQVSDQDDTPKGRQLDIDDPNGLPDDTSDYDSVMEAEHFSSQVLSARHIRGALETGSLPDLQTEQNERGASASIPDFADSGLELSGTAGSSRGKGIQRLMRVHQGEEKDAGDNRANTHSTAESHLPRTEDVAQIHSDSSAQNESKKGVASGNERDVCDVEADETSASQNCAPSALPKVRGRLKPLNPSKKPKAAKSGQPRKKAATKQGSQSSDSARNAETKNKLSSNDLNGSGKVESTDKSKAQEAVNKSLREGKGKGHRRTKTSESEKALLSSNSSVEMQSLKKHSSDAASADKQTRY</sequence>
<evidence type="ECO:0000256" key="8">
    <source>
        <dbReference type="ARBA" id="ARBA00023224"/>
    </source>
</evidence>
<feature type="region of interest" description="Disordered" evidence="9">
    <location>
        <begin position="441"/>
        <end position="685"/>
    </location>
</feature>
<comment type="caution">
    <text evidence="12">The sequence shown here is derived from an EMBL/GenBank/DDBJ whole genome shotgun (WGS) entry which is preliminary data.</text>
</comment>
<feature type="compositionally biased region" description="Basic and acidic residues" evidence="9">
    <location>
        <begin position="489"/>
        <end position="498"/>
    </location>
</feature>
<feature type="transmembrane region" description="Helical" evidence="10">
    <location>
        <begin position="95"/>
        <end position="116"/>
    </location>
</feature>
<evidence type="ECO:0000313" key="13">
    <source>
        <dbReference type="Proteomes" id="UP001374579"/>
    </source>
</evidence>
<feature type="transmembrane region" description="Helical" evidence="10">
    <location>
        <begin position="180"/>
        <end position="205"/>
    </location>
</feature>
<keyword evidence="2" id="KW-1003">Cell membrane</keyword>
<feature type="transmembrane region" description="Helical" evidence="10">
    <location>
        <begin position="55"/>
        <end position="75"/>
    </location>
</feature>